<dbReference type="Pfam" id="PF01704">
    <property type="entry name" value="UDPGP"/>
    <property type="match status" value="1"/>
</dbReference>
<evidence type="ECO:0000256" key="5">
    <source>
        <dbReference type="ARBA" id="ARBA00038047"/>
    </source>
</evidence>
<dbReference type="InterPro" id="IPR002618">
    <property type="entry name" value="UDPGP_fam"/>
</dbReference>
<protein>
    <recommendedName>
        <fullName evidence="6">UTP-monosaccharide-1-phosphate uridylyltransferase</fullName>
        <ecNumber evidence="6">2.7.7.64</ecNumber>
    </recommendedName>
</protein>
<gene>
    <name evidence="8" type="ORF">P43SY_002877</name>
</gene>
<dbReference type="PANTHER" id="PTHR11952:SF9">
    <property type="entry name" value="UDP-SUGAR PYROPHOSPHORYLASE"/>
    <property type="match status" value="1"/>
</dbReference>
<keyword evidence="9" id="KW-1185">Reference proteome</keyword>
<dbReference type="GO" id="GO:0003977">
    <property type="term" value="F:UDP-N-acetylglucosamine diphosphorylase activity"/>
    <property type="evidence" value="ECO:0007669"/>
    <property type="project" value="TreeGrafter"/>
</dbReference>
<evidence type="ECO:0000256" key="1">
    <source>
        <dbReference type="ARBA" id="ARBA00001936"/>
    </source>
</evidence>
<keyword evidence="3" id="KW-0808">Transferase</keyword>
<comment type="similarity">
    <text evidence="5">Belongs to the USP family.</text>
</comment>
<comment type="cofactor">
    <cofactor evidence="2">
        <name>Mg(2+)</name>
        <dbReference type="ChEBI" id="CHEBI:18420"/>
    </cofactor>
</comment>
<dbReference type="Proteomes" id="UP001209570">
    <property type="component" value="Unassembled WGS sequence"/>
</dbReference>
<keyword evidence="4" id="KW-0548">Nucleotidyltransferase</keyword>
<proteinExistence type="inferred from homology"/>
<comment type="caution">
    <text evidence="8">The sequence shown here is derived from an EMBL/GenBank/DDBJ whole genome shotgun (WGS) entry which is preliminary data.</text>
</comment>
<evidence type="ECO:0000313" key="8">
    <source>
        <dbReference type="EMBL" id="KAJ0393930.1"/>
    </source>
</evidence>
<evidence type="ECO:0000256" key="4">
    <source>
        <dbReference type="ARBA" id="ARBA00022695"/>
    </source>
</evidence>
<dbReference type="AlphaFoldDB" id="A0AAD5Q391"/>
<reference evidence="8" key="1">
    <citation type="submission" date="2021-12" db="EMBL/GenBank/DDBJ databases">
        <title>Prjna785345.</title>
        <authorList>
            <person name="Rujirawat T."/>
            <person name="Krajaejun T."/>
        </authorList>
    </citation>
    <scope>NUCLEOTIDE SEQUENCE</scope>
    <source>
        <strain evidence="8">Pi057C3</strain>
    </source>
</reference>
<sequence>MTSADQGAAILDALRRWSQDHVLELLQSPSAFDSVLWSQLLHFESWYPGGLNGYLTTASALFTSQTAGATPDASASAQDALSTWVPSIPSLGAYSQPLSVDSALYQELEAEGLAAAADCAFVVVAGGLGERLGYSGIKLALPVETLTHTSYLEYYIHHIRALEAALRDRGVCAQIPLAIMTSEATHDATQTFLEHHNWFGLPPAQITLLKQDVVPCLDARLKQSPPSDGPPSPQLQLVVQPDDPSRGRSCLIMKPHGHGDVHTLLHSSGIARQWLDVQHKRFVHFIQDTNYLILNSTLPLLGATVRHDWAWAFTGVPRKAKDASGALVQFTSPQDPGHSMLCNIETYVDALERSGGRTPEIFNPKLAATPLAPSYSMFNSPARLECMMQDFPRLFAGKETAASSVGMLLFPASLVYSPCKNDTLSAASKATQDIPPQCASSAEHDLFALNIAKLRALGVSGPHVVFCGGFGFSNTALRSKFPEPSAVKISPRSTLIVHGQNITIHALELDGAVEIVAHD</sequence>
<dbReference type="InterPro" id="IPR039741">
    <property type="entry name" value="UDP-sugar_pyrophosphorylase"/>
</dbReference>
<dbReference type="InterPro" id="IPR029044">
    <property type="entry name" value="Nucleotide-diphossugar_trans"/>
</dbReference>
<comment type="catalytic activity">
    <reaction evidence="7">
        <text>a monosaccharide 1-phosphate + UTP + H(+) = a UDP-monosaccharide + diphosphate</text>
        <dbReference type="Rhea" id="RHEA:13205"/>
        <dbReference type="ChEBI" id="CHEBI:15378"/>
        <dbReference type="ChEBI" id="CHEBI:33019"/>
        <dbReference type="ChEBI" id="CHEBI:46398"/>
        <dbReference type="ChEBI" id="CHEBI:140358"/>
        <dbReference type="ChEBI" id="CHEBI:140359"/>
        <dbReference type="EC" id="2.7.7.64"/>
    </reaction>
</comment>
<dbReference type="EC" id="2.7.7.64" evidence="6"/>
<evidence type="ECO:0000256" key="2">
    <source>
        <dbReference type="ARBA" id="ARBA00001946"/>
    </source>
</evidence>
<organism evidence="8 9">
    <name type="scientific">Pythium insidiosum</name>
    <name type="common">Pythiosis disease agent</name>
    <dbReference type="NCBI Taxonomy" id="114742"/>
    <lineage>
        <taxon>Eukaryota</taxon>
        <taxon>Sar</taxon>
        <taxon>Stramenopiles</taxon>
        <taxon>Oomycota</taxon>
        <taxon>Peronosporomycetes</taxon>
        <taxon>Pythiales</taxon>
        <taxon>Pythiaceae</taxon>
        <taxon>Pythium</taxon>
    </lineage>
</organism>
<dbReference type="Gene3D" id="2.160.10.30">
    <property type="match status" value="1"/>
</dbReference>
<dbReference type="PANTHER" id="PTHR11952">
    <property type="entry name" value="UDP- GLUCOSE PYROPHOSPHORYLASE"/>
    <property type="match status" value="1"/>
</dbReference>
<evidence type="ECO:0000256" key="7">
    <source>
        <dbReference type="ARBA" id="ARBA00048259"/>
    </source>
</evidence>
<evidence type="ECO:0000256" key="3">
    <source>
        <dbReference type="ARBA" id="ARBA00022679"/>
    </source>
</evidence>
<dbReference type="Gene3D" id="3.90.550.10">
    <property type="entry name" value="Spore Coat Polysaccharide Biosynthesis Protein SpsA, Chain A"/>
    <property type="match status" value="1"/>
</dbReference>
<evidence type="ECO:0000313" key="9">
    <source>
        <dbReference type="Proteomes" id="UP001209570"/>
    </source>
</evidence>
<dbReference type="EMBL" id="JAKCXM010000448">
    <property type="protein sequence ID" value="KAJ0393930.1"/>
    <property type="molecule type" value="Genomic_DNA"/>
</dbReference>
<dbReference type="SUPFAM" id="SSF53448">
    <property type="entry name" value="Nucleotide-diphospho-sugar transferases"/>
    <property type="match status" value="1"/>
</dbReference>
<dbReference type="GO" id="GO:0006048">
    <property type="term" value="P:UDP-N-acetylglucosamine biosynthetic process"/>
    <property type="evidence" value="ECO:0007669"/>
    <property type="project" value="TreeGrafter"/>
</dbReference>
<accession>A0AAD5Q391</accession>
<comment type="cofactor">
    <cofactor evidence="1">
        <name>Mn(2+)</name>
        <dbReference type="ChEBI" id="CHEBI:29035"/>
    </cofactor>
</comment>
<dbReference type="GO" id="GO:0051748">
    <property type="term" value="F:UTP-monosaccharide-1-phosphate uridylyltransferase activity"/>
    <property type="evidence" value="ECO:0007669"/>
    <property type="project" value="UniProtKB-EC"/>
</dbReference>
<name>A0AAD5Q391_PYTIN</name>
<evidence type="ECO:0000256" key="6">
    <source>
        <dbReference type="ARBA" id="ARBA00039080"/>
    </source>
</evidence>